<dbReference type="Pfam" id="PF13439">
    <property type="entry name" value="Glyco_transf_4"/>
    <property type="match status" value="1"/>
</dbReference>
<dbReference type="GO" id="GO:0016757">
    <property type="term" value="F:glycosyltransferase activity"/>
    <property type="evidence" value="ECO:0007669"/>
    <property type="project" value="InterPro"/>
</dbReference>
<dbReference type="OrthoDB" id="9792269at2"/>
<accession>A0A1I7F8H5</accession>
<dbReference type="Proteomes" id="UP000198693">
    <property type="component" value="Unassembled WGS sequence"/>
</dbReference>
<evidence type="ECO:0000313" key="3">
    <source>
        <dbReference type="EMBL" id="SFU32396.1"/>
    </source>
</evidence>
<feature type="domain" description="Glycosyltransferase subfamily 4-like N-terminal" evidence="2">
    <location>
        <begin position="13"/>
        <end position="171"/>
    </location>
</feature>
<evidence type="ECO:0000259" key="1">
    <source>
        <dbReference type="Pfam" id="PF00534"/>
    </source>
</evidence>
<keyword evidence="3" id="KW-0808">Transferase</keyword>
<reference evidence="4" key="1">
    <citation type="submission" date="2016-10" db="EMBL/GenBank/DDBJ databases">
        <authorList>
            <person name="Varghese N."/>
            <person name="Submissions S."/>
        </authorList>
    </citation>
    <scope>NUCLEOTIDE SEQUENCE [LARGE SCALE GENOMIC DNA]</scope>
    <source>
        <strain evidence="4">CGMCC 1.6981</strain>
    </source>
</reference>
<dbReference type="InterPro" id="IPR001296">
    <property type="entry name" value="Glyco_trans_1"/>
</dbReference>
<gene>
    <name evidence="3" type="ORF">SAMN04487955_101301</name>
</gene>
<protein>
    <submittedName>
        <fullName evidence="3">Glycosyltransferase involved in cell wall bisynthesis</fullName>
    </submittedName>
</protein>
<evidence type="ECO:0000313" key="4">
    <source>
        <dbReference type="Proteomes" id="UP000198693"/>
    </source>
</evidence>
<feature type="domain" description="Glycosyl transferase family 1" evidence="1">
    <location>
        <begin position="197"/>
        <end position="345"/>
    </location>
</feature>
<organism evidence="3 4">
    <name type="scientific">Halomonas korlensis</name>
    <dbReference type="NCBI Taxonomy" id="463301"/>
    <lineage>
        <taxon>Bacteria</taxon>
        <taxon>Pseudomonadati</taxon>
        <taxon>Pseudomonadota</taxon>
        <taxon>Gammaproteobacteria</taxon>
        <taxon>Oceanospirillales</taxon>
        <taxon>Halomonadaceae</taxon>
        <taxon>Halomonas</taxon>
    </lineage>
</organism>
<keyword evidence="4" id="KW-1185">Reference proteome</keyword>
<dbReference type="Pfam" id="PF00534">
    <property type="entry name" value="Glycos_transf_1"/>
    <property type="match status" value="1"/>
</dbReference>
<dbReference type="RefSeq" id="WP_089792197.1">
    <property type="nucleotide sequence ID" value="NZ_FPBP01000001.1"/>
</dbReference>
<evidence type="ECO:0000259" key="2">
    <source>
        <dbReference type="Pfam" id="PF13439"/>
    </source>
</evidence>
<name>A0A1I7F8H5_9GAMM</name>
<dbReference type="InterPro" id="IPR028098">
    <property type="entry name" value="Glyco_trans_4-like_N"/>
</dbReference>
<proteinExistence type="predicted"/>
<dbReference type="CDD" id="cd03811">
    <property type="entry name" value="GT4_GT28_WabH-like"/>
    <property type="match status" value="1"/>
</dbReference>
<sequence length="363" mass="39816">MNIAMLLPDLRGGGVERVRLVLAKEFSQQGHRVEFVLLQARGELLAEAEAHFVVHDLACERIRYLPLALARYLKYRRPDALLAAMWPMTVLAPLAARLSGHTCSVLVSEHNTLSEQYKSWGRMHRGILRLSMAGGYRLAKACVAVSEGVSYDLATLSGVKKKCFSVINNPIPQRPMPSQKNLSEAESLWGVPSGGRILSVGSLKAQKNHDLLLRSFAQIKNSGARLMLVGDGSEEGRLRLLSRELGIVNQVIFAGFHRDPTCFYLTADLFVLSSCYEGFGNVIVEALLNGTPVVSTNCPFGPAEILRNGEYGILVPVNDEAALTAAMKVSLASDHDSQRLMTRAKSFSPAEAAKNYLELLIRK</sequence>
<dbReference type="GO" id="GO:1901135">
    <property type="term" value="P:carbohydrate derivative metabolic process"/>
    <property type="evidence" value="ECO:0007669"/>
    <property type="project" value="UniProtKB-ARBA"/>
</dbReference>
<dbReference type="STRING" id="463301.SAMN04487955_101301"/>
<dbReference type="PANTHER" id="PTHR12526">
    <property type="entry name" value="GLYCOSYLTRANSFERASE"/>
    <property type="match status" value="1"/>
</dbReference>
<dbReference type="AlphaFoldDB" id="A0A1I7F8H5"/>
<dbReference type="SUPFAM" id="SSF53756">
    <property type="entry name" value="UDP-Glycosyltransferase/glycogen phosphorylase"/>
    <property type="match status" value="1"/>
</dbReference>
<dbReference type="Gene3D" id="3.40.50.2000">
    <property type="entry name" value="Glycogen Phosphorylase B"/>
    <property type="match status" value="2"/>
</dbReference>
<dbReference type="EMBL" id="FPBP01000001">
    <property type="protein sequence ID" value="SFU32396.1"/>
    <property type="molecule type" value="Genomic_DNA"/>
</dbReference>